<organism evidence="1">
    <name type="scientific">marine metagenome</name>
    <dbReference type="NCBI Taxonomy" id="408172"/>
    <lineage>
        <taxon>unclassified sequences</taxon>
        <taxon>metagenomes</taxon>
        <taxon>ecological metagenomes</taxon>
    </lineage>
</organism>
<dbReference type="AlphaFoldDB" id="A0A382YKK5"/>
<proteinExistence type="predicted"/>
<sequence length="22" mass="2557">MVIELYSKKDFILPKKELDSGC</sequence>
<dbReference type="EMBL" id="UINC01176624">
    <property type="protein sequence ID" value="SVD83837.1"/>
    <property type="molecule type" value="Genomic_DNA"/>
</dbReference>
<protein>
    <submittedName>
        <fullName evidence="1">Uncharacterized protein</fullName>
    </submittedName>
</protein>
<accession>A0A382YKK5</accession>
<gene>
    <name evidence="1" type="ORF">METZ01_LOCUS436691</name>
</gene>
<name>A0A382YKK5_9ZZZZ</name>
<reference evidence="1" key="1">
    <citation type="submission" date="2018-05" db="EMBL/GenBank/DDBJ databases">
        <authorList>
            <person name="Lanie J.A."/>
            <person name="Ng W.-L."/>
            <person name="Kazmierczak K.M."/>
            <person name="Andrzejewski T.M."/>
            <person name="Davidsen T.M."/>
            <person name="Wayne K.J."/>
            <person name="Tettelin H."/>
            <person name="Glass J.I."/>
            <person name="Rusch D."/>
            <person name="Podicherti R."/>
            <person name="Tsui H.-C.T."/>
            <person name="Winkler M.E."/>
        </authorList>
    </citation>
    <scope>NUCLEOTIDE SEQUENCE</scope>
</reference>
<feature type="non-terminal residue" evidence="1">
    <location>
        <position position="22"/>
    </location>
</feature>
<evidence type="ECO:0000313" key="1">
    <source>
        <dbReference type="EMBL" id="SVD83837.1"/>
    </source>
</evidence>